<gene>
    <name evidence="2" type="ORF">LUZ61_020860</name>
</gene>
<dbReference type="SUPFAM" id="SSF53098">
    <property type="entry name" value="Ribonuclease H-like"/>
    <property type="match status" value="1"/>
</dbReference>
<dbReference type="PANTHER" id="PTHR47074">
    <property type="entry name" value="BNAC02G40300D PROTEIN"/>
    <property type="match status" value="1"/>
</dbReference>
<dbReference type="CDD" id="cd06222">
    <property type="entry name" value="RNase_H_like"/>
    <property type="match status" value="1"/>
</dbReference>
<dbReference type="Proteomes" id="UP001210211">
    <property type="component" value="Unassembled WGS sequence"/>
</dbReference>
<dbReference type="AlphaFoldDB" id="A0AAD6EPF8"/>
<accession>A0AAD6EPF8</accession>
<dbReference type="InterPro" id="IPR044730">
    <property type="entry name" value="RNase_H-like_dom_plant"/>
</dbReference>
<dbReference type="GO" id="GO:0003676">
    <property type="term" value="F:nucleic acid binding"/>
    <property type="evidence" value="ECO:0007669"/>
    <property type="project" value="InterPro"/>
</dbReference>
<evidence type="ECO:0000313" key="2">
    <source>
        <dbReference type="EMBL" id="KAJ3691696.1"/>
    </source>
</evidence>
<dbReference type="InterPro" id="IPR026960">
    <property type="entry name" value="RVT-Znf"/>
</dbReference>
<protein>
    <recommendedName>
        <fullName evidence="1">Reverse transcriptase zinc-binding domain-containing protein</fullName>
    </recommendedName>
</protein>
<name>A0AAD6EPF8_9POAL</name>
<keyword evidence="3" id="KW-1185">Reference proteome</keyword>
<feature type="domain" description="Reverse transcriptase zinc-binding" evidence="1">
    <location>
        <begin position="15"/>
        <end position="83"/>
    </location>
</feature>
<sequence length="328" mass="37860">MIIGGDELQQNALGIDWNLIWQCKRVIPKVKVFLWRLLHKGLPLAVNMHTRLVNFDPMCQRCLQENEYEMHCLFFCNTSRQVWFAGQLGIRVDELPLQIEQTIKQAIENLDEEGWIVFANTMWEIWKERNKAVIEHCAFNPQQVLQRINAVLRTEPVLANVIYRNEGISLQEKYEFNAQAWQVVVDASWQVGGRSGGAYVVFDGGKTHSVGLHYFQTEDPFHAEALTLKEAVEYMYDHVKVPTHMMVQFCTDCSNLVLAINQADTADLPTWRPARTVHNLIMELGNRQAELQHVKRETVGPAHDLANLAKRNAINYRDSHIWYCSNMG</sequence>
<dbReference type="Gene3D" id="3.30.420.10">
    <property type="entry name" value="Ribonuclease H-like superfamily/Ribonuclease H"/>
    <property type="match status" value="1"/>
</dbReference>
<dbReference type="EMBL" id="JAMRDG010000002">
    <property type="protein sequence ID" value="KAJ3691696.1"/>
    <property type="molecule type" value="Genomic_DNA"/>
</dbReference>
<dbReference type="PANTHER" id="PTHR47074:SF11">
    <property type="entry name" value="REVERSE TRANSCRIPTASE-LIKE PROTEIN"/>
    <property type="match status" value="1"/>
</dbReference>
<dbReference type="Pfam" id="PF13966">
    <property type="entry name" value="zf-RVT"/>
    <property type="match status" value="1"/>
</dbReference>
<evidence type="ECO:0000313" key="3">
    <source>
        <dbReference type="Proteomes" id="UP001210211"/>
    </source>
</evidence>
<comment type="caution">
    <text evidence="2">The sequence shown here is derived from an EMBL/GenBank/DDBJ whole genome shotgun (WGS) entry which is preliminary data.</text>
</comment>
<dbReference type="InterPro" id="IPR012337">
    <property type="entry name" value="RNaseH-like_sf"/>
</dbReference>
<reference evidence="2 3" key="1">
    <citation type="journal article" date="2022" name="Cell">
        <title>Repeat-based holocentromeres influence genome architecture and karyotype evolution.</title>
        <authorList>
            <person name="Hofstatter P.G."/>
            <person name="Thangavel G."/>
            <person name="Lux T."/>
            <person name="Neumann P."/>
            <person name="Vondrak T."/>
            <person name="Novak P."/>
            <person name="Zhang M."/>
            <person name="Costa L."/>
            <person name="Castellani M."/>
            <person name="Scott A."/>
            <person name="Toegelov H."/>
            <person name="Fuchs J."/>
            <person name="Mata-Sucre Y."/>
            <person name="Dias Y."/>
            <person name="Vanzela A.L.L."/>
            <person name="Huettel B."/>
            <person name="Almeida C.C.S."/>
            <person name="Simkova H."/>
            <person name="Souza G."/>
            <person name="Pedrosa-Harand A."/>
            <person name="Macas J."/>
            <person name="Mayer K.F.X."/>
            <person name="Houben A."/>
            <person name="Marques A."/>
        </authorList>
    </citation>
    <scope>NUCLEOTIDE SEQUENCE [LARGE SCALE GENOMIC DNA]</scope>
    <source>
        <strain evidence="2">RhyTen1mFocal</strain>
    </source>
</reference>
<organism evidence="2 3">
    <name type="scientific">Rhynchospora tenuis</name>
    <dbReference type="NCBI Taxonomy" id="198213"/>
    <lineage>
        <taxon>Eukaryota</taxon>
        <taxon>Viridiplantae</taxon>
        <taxon>Streptophyta</taxon>
        <taxon>Embryophyta</taxon>
        <taxon>Tracheophyta</taxon>
        <taxon>Spermatophyta</taxon>
        <taxon>Magnoliopsida</taxon>
        <taxon>Liliopsida</taxon>
        <taxon>Poales</taxon>
        <taxon>Cyperaceae</taxon>
        <taxon>Cyperoideae</taxon>
        <taxon>Rhynchosporeae</taxon>
        <taxon>Rhynchospora</taxon>
    </lineage>
</organism>
<dbReference type="InterPro" id="IPR036397">
    <property type="entry name" value="RNaseH_sf"/>
</dbReference>
<proteinExistence type="predicted"/>
<evidence type="ECO:0000259" key="1">
    <source>
        <dbReference type="Pfam" id="PF13966"/>
    </source>
</evidence>
<dbReference type="InterPro" id="IPR052929">
    <property type="entry name" value="RNase_H-like_EbsB-rel"/>
</dbReference>